<evidence type="ECO:0000256" key="2">
    <source>
        <dbReference type="ARBA" id="ARBA00022737"/>
    </source>
</evidence>
<evidence type="ECO:0000256" key="1">
    <source>
        <dbReference type="ARBA" id="ARBA00022536"/>
    </source>
</evidence>
<proteinExistence type="predicted"/>
<dbReference type="Pfam" id="PF14670">
    <property type="entry name" value="FXa_inhibition"/>
    <property type="match status" value="1"/>
</dbReference>
<evidence type="ECO:0000313" key="3">
    <source>
        <dbReference type="EnsemblMetazoa" id="XP_031777764"/>
    </source>
</evidence>
<organism evidence="3 4">
    <name type="scientific">Nasonia vitripennis</name>
    <name type="common">Parasitic wasp</name>
    <dbReference type="NCBI Taxonomy" id="7425"/>
    <lineage>
        <taxon>Eukaryota</taxon>
        <taxon>Metazoa</taxon>
        <taxon>Ecdysozoa</taxon>
        <taxon>Arthropoda</taxon>
        <taxon>Hexapoda</taxon>
        <taxon>Insecta</taxon>
        <taxon>Pterygota</taxon>
        <taxon>Neoptera</taxon>
        <taxon>Endopterygota</taxon>
        <taxon>Hymenoptera</taxon>
        <taxon>Apocrita</taxon>
        <taxon>Proctotrupomorpha</taxon>
        <taxon>Chalcidoidea</taxon>
        <taxon>Pteromalidae</taxon>
        <taxon>Pteromalinae</taxon>
        <taxon>Nasonia</taxon>
    </lineage>
</organism>
<dbReference type="KEGG" id="nvi:107980527"/>
<dbReference type="InterPro" id="IPR050778">
    <property type="entry name" value="Cueball_EGF_LRP_Nidogen"/>
</dbReference>
<dbReference type="SUPFAM" id="SSF57196">
    <property type="entry name" value="EGF/Laminin"/>
    <property type="match status" value="1"/>
</dbReference>
<dbReference type="InParanoid" id="A0A7M7T6H5"/>
<name>A0A7M7T6H5_NASVI</name>
<dbReference type="AlphaFoldDB" id="A0A7M7T6H5"/>
<dbReference type="GeneID" id="107980527"/>
<dbReference type="OrthoDB" id="6286622at2759"/>
<dbReference type="Gene3D" id="2.10.25.10">
    <property type="entry name" value="Laminin"/>
    <property type="match status" value="1"/>
</dbReference>
<dbReference type="Proteomes" id="UP000002358">
    <property type="component" value="Chromosome 1"/>
</dbReference>
<evidence type="ECO:0000313" key="4">
    <source>
        <dbReference type="Proteomes" id="UP000002358"/>
    </source>
</evidence>
<dbReference type="SMR" id="A0A7M7T6H5"/>
<dbReference type="PANTHER" id="PTHR46513">
    <property type="entry name" value="VITELLOGENIN RECEPTOR-LIKE PROTEIN-RELATED-RELATED"/>
    <property type="match status" value="1"/>
</dbReference>
<dbReference type="RefSeq" id="XP_031777764.1">
    <property type="nucleotide sequence ID" value="XM_031921904.2"/>
</dbReference>
<dbReference type="PANTHER" id="PTHR46513:SF44">
    <property type="entry name" value="LDL RECEPTOR RELATED PROTEIN 4"/>
    <property type="match status" value="1"/>
</dbReference>
<protein>
    <submittedName>
        <fullName evidence="3">Uncharacterized protein</fullName>
    </submittedName>
</protein>
<accession>A0A7M7T6H5</accession>
<sequence>MYSIVKSKPNPCAKNNGGCEQLCLLSNSTSEGYSCACELGQKLKEDQKSCVGATDQGFLMYLQGDFIHGRVIDRLGIKDNDEPRFGEVIYPVFTPSFTVEKAKVRHFAHDVRERAVYFADDIAVWRVSLVDFRNSYYGYRISIANYA</sequence>
<keyword evidence="4" id="KW-1185">Reference proteome</keyword>
<keyword evidence="2" id="KW-0677">Repeat</keyword>
<reference evidence="3" key="1">
    <citation type="submission" date="2021-01" db="UniProtKB">
        <authorList>
            <consortium name="EnsemblMetazoa"/>
        </authorList>
    </citation>
    <scope>IDENTIFICATION</scope>
</reference>
<keyword evidence="1" id="KW-0245">EGF-like domain</keyword>
<dbReference type="EnsemblMetazoa" id="XM_031921904">
    <property type="protein sequence ID" value="XP_031777764"/>
    <property type="gene ID" value="LOC107980527"/>
</dbReference>